<evidence type="ECO:0000256" key="9">
    <source>
        <dbReference type="ARBA" id="ARBA00064003"/>
    </source>
</evidence>
<dbReference type="SUPFAM" id="SSF55785">
    <property type="entry name" value="PYP-like sensor domain (PAS domain)"/>
    <property type="match status" value="1"/>
</dbReference>
<dbReference type="CDD" id="cd00130">
    <property type="entry name" value="PAS"/>
    <property type="match status" value="1"/>
</dbReference>
<accession>A0L9H2</accession>
<dbReference type="InterPro" id="IPR000700">
    <property type="entry name" value="PAS-assoc_C"/>
</dbReference>
<evidence type="ECO:0000256" key="5">
    <source>
        <dbReference type="ARBA" id="ARBA00022741"/>
    </source>
</evidence>
<dbReference type="InterPro" id="IPR003661">
    <property type="entry name" value="HisK_dim/P_dom"/>
</dbReference>
<sequence>MSAFNFHILVVDDTTANRYTMKAILGGLEHVVILEANSGEQALALTIEQQVDLILLDIQMPGMDGFETAHLLKMSASTRDIPIIFITAIYRSEHFYKQGYQVGAVDYLTKPVDENLLLNRILSYMRLLQREKSLQRTMAELQRKEHALQTAHDEIAETLRERTVALDRASDAIISADQQGHVIFWNHGAERIFGYPKQTILHTPLLRLIPDQLHETFLSHFSEVIASGEIKNSDSIYEFSGLRANGEVFPIEVSVSYWQGAERHFFSAVVRDISQRKQLETQLRHAQQISESANRAKSTFLATMSHEIRTPLNTILGMGQLLEETDLTEMQHWCVNILGNSGRALLTLINDILDLSKIEEGHLSLEHTPFDLHQLLQEVEELFTFSALAKGITLRGHFSESLPQWVMGDPTRLRQVLLNLLGNAIKFTKQGFVELSAQTMAEDEICFSVFDSGPGIAKERQQEIFLPFTQADSSTTRKYGGSGLGLTISRRLVKLMHGQIQLESRLGKGSRFYFSLNLPQAPTERIPPPSLPATTVVHSSPQRALTILVADDSDDNRILIEAFLKKSPYKLVMASNGLEALEEFKKQPFDLVLTDIQMPIMDGYEAIRQIRQWESSQKMTTRTPIIALTAHVMKEEAEQIEQAGGDLHLSKPIQKKRLLEVIQTLTHDNRLSVR</sequence>
<dbReference type="Gene3D" id="3.30.565.10">
    <property type="entry name" value="Histidine kinase-like ATPase, C-terminal domain"/>
    <property type="match status" value="1"/>
</dbReference>
<dbReference type="PROSITE" id="PS50112">
    <property type="entry name" value="PAS"/>
    <property type="match status" value="1"/>
</dbReference>
<dbReference type="SMART" id="SM00387">
    <property type="entry name" value="HATPase_c"/>
    <property type="match status" value="1"/>
</dbReference>
<dbReference type="CDD" id="cd16922">
    <property type="entry name" value="HATPase_EvgS-ArcB-TorS-like"/>
    <property type="match status" value="1"/>
</dbReference>
<evidence type="ECO:0000256" key="6">
    <source>
        <dbReference type="ARBA" id="ARBA00022777"/>
    </source>
</evidence>
<feature type="domain" description="Histidine kinase" evidence="13">
    <location>
        <begin position="303"/>
        <end position="520"/>
    </location>
</feature>
<feature type="modified residue" description="4-aspartylphosphate" evidence="11">
    <location>
        <position position="595"/>
    </location>
</feature>
<protein>
    <recommendedName>
        <fullName evidence="10">Sensory/regulatory protein RpfC</fullName>
        <ecNumber evidence="2">2.7.13.3</ecNumber>
    </recommendedName>
</protein>
<dbReference type="GO" id="GO:0000155">
    <property type="term" value="F:phosphorelay sensor kinase activity"/>
    <property type="evidence" value="ECO:0007669"/>
    <property type="project" value="InterPro"/>
</dbReference>
<gene>
    <name evidence="17" type="ordered locus">Mmc1_2114</name>
</gene>
<dbReference type="PROSITE" id="PS50113">
    <property type="entry name" value="PAC"/>
    <property type="match status" value="1"/>
</dbReference>
<evidence type="ECO:0000259" key="14">
    <source>
        <dbReference type="PROSITE" id="PS50110"/>
    </source>
</evidence>
<evidence type="ECO:0000256" key="8">
    <source>
        <dbReference type="ARBA" id="ARBA00023012"/>
    </source>
</evidence>
<organism evidence="17 18">
    <name type="scientific">Magnetococcus marinus (strain ATCC BAA-1437 / JCM 17883 / MC-1)</name>
    <dbReference type="NCBI Taxonomy" id="156889"/>
    <lineage>
        <taxon>Bacteria</taxon>
        <taxon>Pseudomonadati</taxon>
        <taxon>Pseudomonadota</taxon>
        <taxon>Magnetococcia</taxon>
        <taxon>Magnetococcales</taxon>
        <taxon>Magnetococcaceae</taxon>
        <taxon>Magnetococcus</taxon>
    </lineage>
</organism>
<dbReference type="eggNOG" id="COG2205">
    <property type="taxonomic scope" value="Bacteria"/>
</dbReference>
<dbReference type="SUPFAM" id="SSF47384">
    <property type="entry name" value="Homodimeric domain of signal transducing histidine kinase"/>
    <property type="match status" value="1"/>
</dbReference>
<keyword evidence="3 11" id="KW-0597">Phosphoprotein</keyword>
<dbReference type="HOGENOM" id="CLU_000445_114_15_5"/>
<evidence type="ECO:0000256" key="7">
    <source>
        <dbReference type="ARBA" id="ARBA00022840"/>
    </source>
</evidence>
<dbReference type="SUPFAM" id="SSF55874">
    <property type="entry name" value="ATPase domain of HSP90 chaperone/DNA topoisomerase II/histidine kinase"/>
    <property type="match status" value="1"/>
</dbReference>
<keyword evidence="18" id="KW-1185">Reference proteome</keyword>
<reference evidence="17 18" key="2">
    <citation type="journal article" date="2012" name="Int. J. Syst. Evol. Microbiol.">
        <title>Magnetococcus marinus gen. nov., sp. nov., a marine, magnetotactic bacterium that represents a novel lineage (Magnetococcaceae fam. nov.; Magnetococcales ord. nov.) at the base of the Alphaproteobacteria.</title>
        <authorList>
            <person name="Bazylinski D.A."/>
            <person name="Williams T.J."/>
            <person name="Lefevre C.T."/>
            <person name="Berg R.J."/>
            <person name="Zhang C.L."/>
            <person name="Bowser S.S."/>
            <person name="Dean A.J."/>
            <person name="Beveridge T.J."/>
        </authorList>
    </citation>
    <scope>NUCLEOTIDE SEQUENCE [LARGE SCALE GENOMIC DNA]</scope>
    <source>
        <strain evidence="18">ATCC BAA-1437 / JCM 17883 / MC-1</strain>
    </source>
</reference>
<comment type="catalytic activity">
    <reaction evidence="1">
        <text>ATP + protein L-histidine = ADP + protein N-phospho-L-histidine.</text>
        <dbReference type="EC" id="2.7.13.3"/>
    </reaction>
</comment>
<dbReference type="InterPro" id="IPR035965">
    <property type="entry name" value="PAS-like_dom_sf"/>
</dbReference>
<dbReference type="InterPro" id="IPR003594">
    <property type="entry name" value="HATPase_dom"/>
</dbReference>
<dbReference type="InterPro" id="IPR001789">
    <property type="entry name" value="Sig_transdc_resp-reg_receiver"/>
</dbReference>
<dbReference type="Pfam" id="PF13426">
    <property type="entry name" value="PAS_9"/>
    <property type="match status" value="1"/>
</dbReference>
<dbReference type="Gene3D" id="3.40.50.2300">
    <property type="match status" value="2"/>
</dbReference>
<name>A0L9H2_MAGMM</name>
<dbReference type="InterPro" id="IPR036890">
    <property type="entry name" value="HATPase_C_sf"/>
</dbReference>
<dbReference type="SUPFAM" id="SSF52172">
    <property type="entry name" value="CheY-like"/>
    <property type="match status" value="2"/>
</dbReference>
<dbReference type="RefSeq" id="WP_011713743.1">
    <property type="nucleotide sequence ID" value="NC_008576.1"/>
</dbReference>
<reference evidence="18" key="1">
    <citation type="journal article" date="2009" name="Appl. Environ. Microbiol.">
        <title>Complete genome sequence of the chemolithoautotrophic marine magnetotactic coccus strain MC-1.</title>
        <authorList>
            <person name="Schubbe S."/>
            <person name="Williams T.J."/>
            <person name="Xie G."/>
            <person name="Kiss H.E."/>
            <person name="Brettin T.S."/>
            <person name="Martinez D."/>
            <person name="Ross C.A."/>
            <person name="Schuler D."/>
            <person name="Cox B.L."/>
            <person name="Nealson K.H."/>
            <person name="Bazylinski D.A."/>
        </authorList>
    </citation>
    <scope>NUCLEOTIDE SEQUENCE [LARGE SCALE GENOMIC DNA]</scope>
    <source>
        <strain evidence="18">ATCC BAA-1437 / JCM 17883 / MC-1</strain>
    </source>
</reference>
<dbReference type="CDD" id="cd17546">
    <property type="entry name" value="REC_hyHK_CKI1_RcsC-like"/>
    <property type="match status" value="1"/>
</dbReference>
<keyword evidence="4 17" id="KW-0808">Transferase</keyword>
<dbReference type="CDD" id="cd00082">
    <property type="entry name" value="HisKA"/>
    <property type="match status" value="1"/>
</dbReference>
<feature type="domain" description="Response regulatory" evidence="14">
    <location>
        <begin position="546"/>
        <end position="666"/>
    </location>
</feature>
<dbReference type="Gene3D" id="3.30.450.20">
    <property type="entry name" value="PAS domain"/>
    <property type="match status" value="1"/>
</dbReference>
<feature type="modified residue" description="4-aspartylphosphate" evidence="11">
    <location>
        <position position="57"/>
    </location>
</feature>
<keyword evidence="8" id="KW-0902">Two-component regulatory system</keyword>
<proteinExistence type="predicted"/>
<evidence type="ECO:0000256" key="4">
    <source>
        <dbReference type="ARBA" id="ARBA00022679"/>
    </source>
</evidence>
<evidence type="ECO:0000313" key="18">
    <source>
        <dbReference type="Proteomes" id="UP000002586"/>
    </source>
</evidence>
<dbReference type="PRINTS" id="PR00344">
    <property type="entry name" value="BCTRLSENSOR"/>
</dbReference>
<dbReference type="Proteomes" id="UP000002586">
    <property type="component" value="Chromosome"/>
</dbReference>
<evidence type="ECO:0000259" key="15">
    <source>
        <dbReference type="PROSITE" id="PS50112"/>
    </source>
</evidence>
<keyword evidence="7" id="KW-0067">ATP-binding</keyword>
<evidence type="ECO:0000259" key="13">
    <source>
        <dbReference type="PROSITE" id="PS50109"/>
    </source>
</evidence>
<dbReference type="InterPro" id="IPR005467">
    <property type="entry name" value="His_kinase_dom"/>
</dbReference>
<dbReference type="Pfam" id="PF00512">
    <property type="entry name" value="HisKA"/>
    <property type="match status" value="1"/>
</dbReference>
<keyword evidence="5" id="KW-0547">Nucleotide-binding</keyword>
<dbReference type="KEGG" id="mgm:Mmc1_2114"/>
<dbReference type="OrthoDB" id="9796100at2"/>
<evidence type="ECO:0000256" key="1">
    <source>
        <dbReference type="ARBA" id="ARBA00000085"/>
    </source>
</evidence>
<dbReference type="FunFam" id="3.30.565.10:FF:000010">
    <property type="entry name" value="Sensor histidine kinase RcsC"/>
    <property type="match status" value="1"/>
</dbReference>
<dbReference type="SMART" id="SM00091">
    <property type="entry name" value="PAS"/>
    <property type="match status" value="1"/>
</dbReference>
<dbReference type="SMART" id="SM00448">
    <property type="entry name" value="REC"/>
    <property type="match status" value="2"/>
</dbReference>
<dbReference type="InterPro" id="IPR004358">
    <property type="entry name" value="Sig_transdc_His_kin-like_C"/>
</dbReference>
<dbReference type="InterPro" id="IPR011006">
    <property type="entry name" value="CheY-like_superfamily"/>
</dbReference>
<dbReference type="Gene3D" id="1.10.287.130">
    <property type="match status" value="1"/>
</dbReference>
<feature type="domain" description="Response regulatory" evidence="14">
    <location>
        <begin position="7"/>
        <end position="125"/>
    </location>
</feature>
<evidence type="ECO:0000256" key="3">
    <source>
        <dbReference type="ARBA" id="ARBA00022553"/>
    </source>
</evidence>
<dbReference type="PROSITE" id="PS50109">
    <property type="entry name" value="HIS_KIN"/>
    <property type="match status" value="1"/>
</dbReference>
<dbReference type="EC" id="2.7.13.3" evidence="2"/>
<dbReference type="Pfam" id="PF00072">
    <property type="entry name" value="Response_reg"/>
    <property type="match status" value="2"/>
</dbReference>
<dbReference type="GO" id="GO:0005524">
    <property type="term" value="F:ATP binding"/>
    <property type="evidence" value="ECO:0007669"/>
    <property type="project" value="UniProtKB-KW"/>
</dbReference>
<evidence type="ECO:0000256" key="12">
    <source>
        <dbReference type="SAM" id="Coils"/>
    </source>
</evidence>
<dbReference type="SMART" id="SM00388">
    <property type="entry name" value="HisKA"/>
    <property type="match status" value="1"/>
</dbReference>
<evidence type="ECO:0000256" key="2">
    <source>
        <dbReference type="ARBA" id="ARBA00012438"/>
    </source>
</evidence>
<dbReference type="PROSITE" id="PS50110">
    <property type="entry name" value="RESPONSE_REGULATORY"/>
    <property type="match status" value="2"/>
</dbReference>
<keyword evidence="12" id="KW-0175">Coiled coil</keyword>
<feature type="coiled-coil region" evidence="12">
    <location>
        <begin position="124"/>
        <end position="161"/>
    </location>
</feature>
<dbReference type="AlphaFoldDB" id="A0L9H2"/>
<keyword evidence="6 17" id="KW-0418">Kinase</keyword>
<evidence type="ECO:0000313" key="17">
    <source>
        <dbReference type="EMBL" id="ABK44615.1"/>
    </source>
</evidence>
<dbReference type="FunFam" id="1.10.287.130:FF:000002">
    <property type="entry name" value="Two-component osmosensing histidine kinase"/>
    <property type="match status" value="1"/>
</dbReference>
<comment type="subunit">
    <text evidence="9">At low DSF concentrations, interacts with RpfF.</text>
</comment>
<evidence type="ECO:0000259" key="16">
    <source>
        <dbReference type="PROSITE" id="PS50113"/>
    </source>
</evidence>
<dbReference type="InterPro" id="IPR036097">
    <property type="entry name" value="HisK_dim/P_sf"/>
</dbReference>
<dbReference type="PANTHER" id="PTHR45339:SF6">
    <property type="entry name" value="SENSORY HISTIDINE PROTEIN KINASE"/>
    <property type="match status" value="1"/>
</dbReference>
<evidence type="ECO:0000256" key="10">
    <source>
        <dbReference type="ARBA" id="ARBA00068150"/>
    </source>
</evidence>
<dbReference type="EMBL" id="CP000471">
    <property type="protein sequence ID" value="ABK44615.1"/>
    <property type="molecule type" value="Genomic_DNA"/>
</dbReference>
<feature type="domain" description="PAC" evidence="16">
    <location>
        <begin position="235"/>
        <end position="285"/>
    </location>
</feature>
<evidence type="ECO:0000256" key="11">
    <source>
        <dbReference type="PROSITE-ProRule" id="PRU00169"/>
    </source>
</evidence>
<dbReference type="InterPro" id="IPR000014">
    <property type="entry name" value="PAS"/>
</dbReference>
<dbReference type="eggNOG" id="COG0784">
    <property type="taxonomic scope" value="Bacteria"/>
</dbReference>
<dbReference type="PANTHER" id="PTHR45339">
    <property type="entry name" value="HYBRID SIGNAL TRANSDUCTION HISTIDINE KINASE J"/>
    <property type="match status" value="1"/>
</dbReference>
<dbReference type="Pfam" id="PF02518">
    <property type="entry name" value="HATPase_c"/>
    <property type="match status" value="1"/>
</dbReference>
<dbReference type="STRING" id="156889.Mmc1_2114"/>
<dbReference type="NCBIfam" id="TIGR00229">
    <property type="entry name" value="sensory_box"/>
    <property type="match status" value="1"/>
</dbReference>
<feature type="domain" description="PAS" evidence="15">
    <location>
        <begin position="158"/>
        <end position="228"/>
    </location>
</feature>